<keyword evidence="12" id="KW-1185">Reference proteome</keyword>
<dbReference type="SUPFAM" id="SSF52058">
    <property type="entry name" value="L domain-like"/>
    <property type="match status" value="1"/>
</dbReference>
<dbReference type="PRINTS" id="PR00019">
    <property type="entry name" value="LEURICHRPT"/>
</dbReference>
<comment type="similarity">
    <text evidence="2">Belongs to the RLP family.</text>
</comment>
<protein>
    <recommendedName>
        <fullName evidence="13">Leucine-rich repeat-containing N-terminal plant-type domain-containing protein</fullName>
    </recommendedName>
</protein>
<dbReference type="PANTHER" id="PTHR27004:SF411">
    <property type="entry name" value="OS11G0173550 PROTEIN"/>
    <property type="match status" value="1"/>
</dbReference>
<dbReference type="Pfam" id="PF00560">
    <property type="entry name" value="LRR_1"/>
    <property type="match status" value="9"/>
</dbReference>
<dbReference type="Proteomes" id="UP001174677">
    <property type="component" value="Chromosome 15"/>
</dbReference>
<evidence type="ECO:0000256" key="6">
    <source>
        <dbReference type="ARBA" id="ARBA00022737"/>
    </source>
</evidence>
<dbReference type="SMART" id="SM00369">
    <property type="entry name" value="LRR_TYP"/>
    <property type="match status" value="6"/>
</dbReference>
<reference evidence="11 12" key="1">
    <citation type="journal article" date="2023" name="Plant Biotechnol. J.">
        <title>Chromosome-level wild Hevea brasiliensis genome provides new tools for genomic-assisted breeding and valuable loci to elevate rubber yield.</title>
        <authorList>
            <person name="Cheng H."/>
            <person name="Song X."/>
            <person name="Hu Y."/>
            <person name="Wu T."/>
            <person name="Yang Q."/>
            <person name="An Z."/>
            <person name="Feng S."/>
            <person name="Deng Z."/>
            <person name="Wu W."/>
            <person name="Zeng X."/>
            <person name="Tu M."/>
            <person name="Wang X."/>
            <person name="Huang H."/>
        </authorList>
    </citation>
    <scope>NUCLEOTIDE SEQUENCE [LARGE SCALE GENOMIC DNA]</scope>
    <source>
        <strain evidence="11">MT/VB/25A 57/8</strain>
    </source>
</reference>
<keyword evidence="6" id="KW-0677">Repeat</keyword>
<evidence type="ECO:0000256" key="2">
    <source>
        <dbReference type="ARBA" id="ARBA00009592"/>
    </source>
</evidence>
<organism evidence="11 12">
    <name type="scientific">Hevea brasiliensis</name>
    <name type="common">Para rubber tree</name>
    <name type="synonym">Siphonia brasiliensis</name>
    <dbReference type="NCBI Taxonomy" id="3981"/>
    <lineage>
        <taxon>Eukaryota</taxon>
        <taxon>Viridiplantae</taxon>
        <taxon>Streptophyta</taxon>
        <taxon>Embryophyta</taxon>
        <taxon>Tracheophyta</taxon>
        <taxon>Spermatophyta</taxon>
        <taxon>Magnoliopsida</taxon>
        <taxon>eudicotyledons</taxon>
        <taxon>Gunneridae</taxon>
        <taxon>Pentapetalae</taxon>
        <taxon>rosids</taxon>
        <taxon>fabids</taxon>
        <taxon>Malpighiales</taxon>
        <taxon>Euphorbiaceae</taxon>
        <taxon>Crotonoideae</taxon>
        <taxon>Micrandreae</taxon>
        <taxon>Hevea</taxon>
    </lineage>
</organism>
<keyword evidence="3" id="KW-1003">Cell membrane</keyword>
<dbReference type="Pfam" id="PF13855">
    <property type="entry name" value="LRR_8"/>
    <property type="match status" value="1"/>
</dbReference>
<evidence type="ECO:0000313" key="11">
    <source>
        <dbReference type="EMBL" id="KAJ9153464.1"/>
    </source>
</evidence>
<evidence type="ECO:0000256" key="8">
    <source>
        <dbReference type="ARBA" id="ARBA00023136"/>
    </source>
</evidence>
<evidence type="ECO:0000256" key="9">
    <source>
        <dbReference type="ARBA" id="ARBA00023170"/>
    </source>
</evidence>
<sequence length="466" mass="52197">MEVIDFSNNLLDGPIPSSLFHLPSLRYLFLQNNSLTGHISHFQFHKLRYLDLSNNLLDGPIPSSVSRLVNLRVLILSSNNKLIQEIPPSICELKSLQILDLSKNGLSGSIPYCLGSFKKLLVLGLGLNNFQGTIFTTFSEGNSLRYLNFNGNKFQGHIPKSITNCRYLEVLDLGSNKIEDTFPSFLGTLTELRVLILRFNKLHGSMQSPSTNFSFPKLRILDVSNNVLSGNLPSNFFKDLKAMMDVDSYMEYMMMKDYSYDYSARMILKGLEIELVKIQTTLTVIDLSGNKFTGEIPEAMWKLKALKQLNLSHNRLTGCILSSLGNLSNLESLDLSYNLLTGEIPIHLVDLTFLQILNLSYNQLEGPIPQGKQFNTFENSSYEGNLGLCGFPLSKSCNSGDIIKQLVPLPNLQEGDATGFGWKSVSIGFGCGLPFGFSMGYMTQTRRRRAWFVRLIQSVASTFKKV</sequence>
<evidence type="ECO:0000256" key="10">
    <source>
        <dbReference type="ARBA" id="ARBA00023180"/>
    </source>
</evidence>
<keyword evidence="7" id="KW-1133">Transmembrane helix</keyword>
<dbReference type="InterPro" id="IPR003591">
    <property type="entry name" value="Leu-rich_rpt_typical-subtyp"/>
</dbReference>
<evidence type="ECO:0000256" key="1">
    <source>
        <dbReference type="ARBA" id="ARBA00004251"/>
    </source>
</evidence>
<comment type="subcellular location">
    <subcellularLocation>
        <location evidence="1">Cell membrane</location>
        <topology evidence="1">Single-pass type I membrane protein</topology>
    </subcellularLocation>
</comment>
<keyword evidence="5" id="KW-0812">Transmembrane</keyword>
<evidence type="ECO:0008006" key="13">
    <source>
        <dbReference type="Google" id="ProtNLM"/>
    </source>
</evidence>
<name>A0ABQ9KZL8_HEVBR</name>
<dbReference type="EMBL" id="JARPOI010000015">
    <property type="protein sequence ID" value="KAJ9153464.1"/>
    <property type="molecule type" value="Genomic_DNA"/>
</dbReference>
<evidence type="ECO:0000313" key="12">
    <source>
        <dbReference type="Proteomes" id="UP001174677"/>
    </source>
</evidence>
<gene>
    <name evidence="11" type="ORF">P3X46_026899</name>
</gene>
<keyword evidence="8" id="KW-0472">Membrane</keyword>
<keyword evidence="9" id="KW-0675">Receptor</keyword>
<proteinExistence type="inferred from homology"/>
<keyword evidence="10" id="KW-0325">Glycoprotein</keyword>
<dbReference type="Gene3D" id="3.80.10.10">
    <property type="entry name" value="Ribonuclease Inhibitor"/>
    <property type="match status" value="2"/>
</dbReference>
<dbReference type="InterPro" id="IPR032675">
    <property type="entry name" value="LRR_dom_sf"/>
</dbReference>
<evidence type="ECO:0000256" key="4">
    <source>
        <dbReference type="ARBA" id="ARBA00022614"/>
    </source>
</evidence>
<evidence type="ECO:0000256" key="7">
    <source>
        <dbReference type="ARBA" id="ARBA00022989"/>
    </source>
</evidence>
<dbReference type="PANTHER" id="PTHR27004">
    <property type="entry name" value="RECEPTOR-LIKE PROTEIN 12 ISOFORM X1"/>
    <property type="match status" value="1"/>
</dbReference>
<comment type="caution">
    <text evidence="11">The sequence shown here is derived from an EMBL/GenBank/DDBJ whole genome shotgun (WGS) entry which is preliminary data.</text>
</comment>
<evidence type="ECO:0000256" key="3">
    <source>
        <dbReference type="ARBA" id="ARBA00022475"/>
    </source>
</evidence>
<keyword evidence="4" id="KW-0433">Leucine-rich repeat</keyword>
<accession>A0ABQ9KZL8</accession>
<evidence type="ECO:0000256" key="5">
    <source>
        <dbReference type="ARBA" id="ARBA00022692"/>
    </source>
</evidence>
<dbReference type="InterPro" id="IPR001611">
    <property type="entry name" value="Leu-rich_rpt"/>
</dbReference>